<reference evidence="15 16" key="1">
    <citation type="submission" date="2019-01" db="EMBL/GenBank/DDBJ databases">
        <title>Complete genome sequencing of Aequorivita sp. H23M31.</title>
        <authorList>
            <person name="Bae J.-W."/>
        </authorList>
    </citation>
    <scope>NUCLEOTIDE SEQUENCE [LARGE SCALE GENOMIC DNA]</scope>
    <source>
        <strain evidence="15 16">H23M31</strain>
    </source>
</reference>
<keyword evidence="8" id="KW-0677">Repeat</keyword>
<proteinExistence type="inferred from homology"/>
<keyword evidence="5" id="KW-0645">Protease</keyword>
<evidence type="ECO:0000313" key="16">
    <source>
        <dbReference type="Proteomes" id="UP000285517"/>
    </source>
</evidence>
<dbReference type="Gene3D" id="2.60.40.10">
    <property type="entry name" value="Immunoglobulins"/>
    <property type="match status" value="1"/>
</dbReference>
<evidence type="ECO:0000256" key="11">
    <source>
        <dbReference type="ARBA" id="ARBA00023049"/>
    </source>
</evidence>
<dbReference type="Proteomes" id="UP000285517">
    <property type="component" value="Chromosome"/>
</dbReference>
<evidence type="ECO:0000256" key="7">
    <source>
        <dbReference type="ARBA" id="ARBA00022729"/>
    </source>
</evidence>
<dbReference type="InterPro" id="IPR003410">
    <property type="entry name" value="HYR_dom"/>
</dbReference>
<dbReference type="InterPro" id="IPR001842">
    <property type="entry name" value="Peptidase_M36"/>
</dbReference>
<feature type="chain" id="PRO_5019099690" evidence="13">
    <location>
        <begin position="23"/>
        <end position="1148"/>
    </location>
</feature>
<protein>
    <submittedName>
        <fullName evidence="15">T9SS type A sorting domain-containing protein</fullName>
    </submittedName>
</protein>
<dbReference type="PROSITE" id="PS50825">
    <property type="entry name" value="HYR"/>
    <property type="match status" value="1"/>
</dbReference>
<evidence type="ECO:0000313" key="15">
    <source>
        <dbReference type="EMBL" id="QAA82960.1"/>
    </source>
</evidence>
<accession>A0A410G6U7</accession>
<evidence type="ECO:0000256" key="5">
    <source>
        <dbReference type="ARBA" id="ARBA00022670"/>
    </source>
</evidence>
<dbReference type="InterPro" id="IPR013783">
    <property type="entry name" value="Ig-like_fold"/>
</dbReference>
<dbReference type="OrthoDB" id="5377264at2"/>
<sequence length="1148" mass="122252">MKKNTFFAFLTWICIISSPLAAQNFSGTIQKQLNDLVENGRLQDQDTQWLITSESVSRVSGIQHLYFVQSLNDLEIYGTDSGIHISQNGEIVSQNNKFIKNTANLISGNTSPQLTAAQAVQAAASRLNYRLSEPLQVLTQARGASAETLLSDGGISKRPIPAKLVYAKTDNGQLVLAWDLSIESVTETAWWSVRIDASTGAIVNRANWISSCNFEHDHSDDIVELDYNANLYDIPNYKDISNDGAANCTECYEVFALPLESPYYGIRTIESQPANTLASPYGWHDTNGIVGAEHTVTRGNNVNAYEDGDNYGYQPNGGANLDFTGYPFSQNYSPSTQYEDAAITNLFYICNVFHDIMYQFGFDEISGNFQHNNYGRGGLGNDSVKAEAQDGSGTCNANFGTGPDGEAPTMQMYICNDKDGDFDALVIMHEYGHGVSVRLTGGAGSAGCLNNNEQMGEGWSDFFGTLLTMKATDQPEDPRAVGTYLFGQGINGGGIRDYPYSTDMSVNPQTYDFIKTAAVPHGVGSVWAQMLWEMTWGLIDAHGFDSNPYNFTGNVNVDKGNTQALALVTEGLKLQPCSPGFIDGRDAILAADQAIYGGANQCIIWDAFAKRGLGASASQGSSMSVGDGVQAFDTPSQLAALSIFEEVCISAEIMTGLRGGTPYGGIYSGPGVTDDGNGSSFSFNPTAAGVGVHTITYNVPAGPCSAASSAIDTVEVLAIPDGPSTTGVTNFCMGESVTVTATPVDPSNVIRWYDAATGGNFLSEGTSYTFTPTASTDVYALETPPGPLSQLVVSEIGIGNTNKFEIQNVGIATDYTGYKVAISGIPFFGINFKNSIVKTLGNMAADSVVDYNDNGGAGYWGSFIWWDSSFPGWIVIIDPSGNVVDSVFWNYSASQIASFNVEIGGFNITAANLDWIGMGATLSADCGSESFRRHGDTNTAADWPGLCETADFGIPNTDIDMGPPGCIADRSVAVVSLDSLAPVITCPANISVSINTGAQYTIPDFTATTTVTDNCPDFVVSQSPVAGSQVGLGVTTITMTATDSANNSSLCTFTVTVDDAMGISEAEFSENILLYPNPTTGLVILKNKTSAKLQTLRILDVNGRVIKTLDISSVAMETTISLETLASGMYFVEINTATTSIVKNIVRQ</sequence>
<dbReference type="Gene3D" id="1.10.390.10">
    <property type="entry name" value="Neutral Protease Domain 2"/>
    <property type="match status" value="1"/>
</dbReference>
<dbReference type="Pfam" id="PF02128">
    <property type="entry name" value="Peptidase_M36"/>
    <property type="match status" value="1"/>
</dbReference>
<comment type="subcellular location">
    <subcellularLocation>
        <location evidence="2">Secreted</location>
    </subcellularLocation>
</comment>
<evidence type="ECO:0000256" key="13">
    <source>
        <dbReference type="SAM" id="SignalP"/>
    </source>
</evidence>
<evidence type="ECO:0000256" key="4">
    <source>
        <dbReference type="ARBA" id="ARBA00022525"/>
    </source>
</evidence>
<dbReference type="Pfam" id="PF02494">
    <property type="entry name" value="HYR"/>
    <property type="match status" value="1"/>
</dbReference>
<dbReference type="Gene3D" id="3.10.170.10">
    <property type="match status" value="1"/>
</dbReference>
<evidence type="ECO:0000256" key="10">
    <source>
        <dbReference type="ARBA" id="ARBA00022833"/>
    </source>
</evidence>
<dbReference type="PANTHER" id="PTHR33478:SF1">
    <property type="entry name" value="EXTRACELLULAR METALLOPROTEINASE MEP"/>
    <property type="match status" value="1"/>
</dbReference>
<dbReference type="NCBIfam" id="TIGR04183">
    <property type="entry name" value="Por_Secre_tail"/>
    <property type="match status" value="1"/>
</dbReference>
<organism evidence="15 16">
    <name type="scientific">Aequorivita ciconiae</name>
    <dbReference type="NCBI Taxonomy" id="2494375"/>
    <lineage>
        <taxon>Bacteria</taxon>
        <taxon>Pseudomonadati</taxon>
        <taxon>Bacteroidota</taxon>
        <taxon>Flavobacteriia</taxon>
        <taxon>Flavobacteriales</taxon>
        <taxon>Flavobacteriaceae</taxon>
        <taxon>Aequorivita</taxon>
    </lineage>
</organism>
<dbReference type="CDD" id="cd09596">
    <property type="entry name" value="M36"/>
    <property type="match status" value="1"/>
</dbReference>
<dbReference type="EMBL" id="CP034951">
    <property type="protein sequence ID" value="QAA82960.1"/>
    <property type="molecule type" value="Genomic_DNA"/>
</dbReference>
<dbReference type="GO" id="GO:0008270">
    <property type="term" value="F:zinc ion binding"/>
    <property type="evidence" value="ECO:0007669"/>
    <property type="project" value="InterPro"/>
</dbReference>
<evidence type="ECO:0000259" key="14">
    <source>
        <dbReference type="PROSITE" id="PS50825"/>
    </source>
</evidence>
<evidence type="ECO:0000256" key="3">
    <source>
        <dbReference type="ARBA" id="ARBA00006006"/>
    </source>
</evidence>
<dbReference type="KEGG" id="aev:EI546_15090"/>
<evidence type="ECO:0000256" key="12">
    <source>
        <dbReference type="ARBA" id="ARBA00023145"/>
    </source>
</evidence>
<dbReference type="Pfam" id="PF07504">
    <property type="entry name" value="FTP"/>
    <property type="match status" value="1"/>
</dbReference>
<dbReference type="InterPro" id="IPR026444">
    <property type="entry name" value="Secre_tail"/>
</dbReference>
<keyword evidence="11" id="KW-0482">Metalloprotease</keyword>
<dbReference type="GO" id="GO:0006508">
    <property type="term" value="P:proteolysis"/>
    <property type="evidence" value="ECO:0007669"/>
    <property type="project" value="UniProtKB-KW"/>
</dbReference>
<dbReference type="GO" id="GO:0004222">
    <property type="term" value="F:metalloendopeptidase activity"/>
    <property type="evidence" value="ECO:0007669"/>
    <property type="project" value="InterPro"/>
</dbReference>
<comment type="similarity">
    <text evidence="3">Belongs to the peptidase M36 family.</text>
</comment>
<dbReference type="RefSeq" id="WP_128251324.1">
    <property type="nucleotide sequence ID" value="NZ_CP034951.1"/>
</dbReference>
<keyword evidence="12" id="KW-0865">Zymogen</keyword>
<evidence type="ECO:0000256" key="8">
    <source>
        <dbReference type="ARBA" id="ARBA00022737"/>
    </source>
</evidence>
<feature type="domain" description="HYR" evidence="14">
    <location>
        <begin position="977"/>
        <end position="1059"/>
    </location>
</feature>
<evidence type="ECO:0000256" key="9">
    <source>
        <dbReference type="ARBA" id="ARBA00022801"/>
    </source>
</evidence>
<evidence type="ECO:0000256" key="6">
    <source>
        <dbReference type="ARBA" id="ARBA00022723"/>
    </source>
</evidence>
<dbReference type="InterPro" id="IPR027268">
    <property type="entry name" value="Peptidase_M4/M1_CTD_sf"/>
</dbReference>
<dbReference type="PANTHER" id="PTHR33478">
    <property type="entry name" value="EXTRACELLULAR METALLOPROTEINASE MEP"/>
    <property type="match status" value="1"/>
</dbReference>
<name>A0A410G6U7_9FLAO</name>
<evidence type="ECO:0000256" key="2">
    <source>
        <dbReference type="ARBA" id="ARBA00004613"/>
    </source>
</evidence>
<comment type="cofactor">
    <cofactor evidence="1">
        <name>Zn(2+)</name>
        <dbReference type="ChEBI" id="CHEBI:29105"/>
    </cofactor>
</comment>
<evidence type="ECO:0000256" key="1">
    <source>
        <dbReference type="ARBA" id="ARBA00001947"/>
    </source>
</evidence>
<dbReference type="GO" id="GO:0005615">
    <property type="term" value="C:extracellular space"/>
    <property type="evidence" value="ECO:0007669"/>
    <property type="project" value="InterPro"/>
</dbReference>
<keyword evidence="6" id="KW-0479">Metal-binding</keyword>
<dbReference type="AlphaFoldDB" id="A0A410G6U7"/>
<dbReference type="InterPro" id="IPR044023">
    <property type="entry name" value="Ig_7"/>
</dbReference>
<dbReference type="InterPro" id="IPR011096">
    <property type="entry name" value="FTP_domain"/>
</dbReference>
<keyword evidence="16" id="KW-1185">Reference proteome</keyword>
<keyword evidence="7 13" id="KW-0732">Signal</keyword>
<feature type="signal peptide" evidence="13">
    <location>
        <begin position="1"/>
        <end position="22"/>
    </location>
</feature>
<dbReference type="InterPro" id="IPR050371">
    <property type="entry name" value="Fungal_virulence_M36"/>
</dbReference>
<dbReference type="SUPFAM" id="SSF55486">
    <property type="entry name" value="Metalloproteases ('zincins'), catalytic domain"/>
    <property type="match status" value="1"/>
</dbReference>
<dbReference type="Pfam" id="PF18962">
    <property type="entry name" value="Por_Secre_tail"/>
    <property type="match status" value="1"/>
</dbReference>
<keyword evidence="10" id="KW-0862">Zinc</keyword>
<dbReference type="Pfam" id="PF19081">
    <property type="entry name" value="Ig_7"/>
    <property type="match status" value="1"/>
</dbReference>
<keyword evidence="4" id="KW-0964">Secreted</keyword>
<gene>
    <name evidence="15" type="ORF">EI546_15090</name>
</gene>
<keyword evidence="9" id="KW-0378">Hydrolase</keyword>